<comment type="subcellular location">
    <subcellularLocation>
        <location evidence="1">Endomembrane system</location>
    </subcellularLocation>
</comment>
<dbReference type="AlphaFoldDB" id="A0A1X2GJD2"/>
<dbReference type="FunFam" id="1.25.10.10:FF:000002">
    <property type="entry name" value="AP complex subunit beta"/>
    <property type="match status" value="1"/>
</dbReference>
<dbReference type="GO" id="GO:0012505">
    <property type="term" value="C:endomembrane system"/>
    <property type="evidence" value="ECO:0007669"/>
    <property type="project" value="UniProtKB-SubCell"/>
</dbReference>
<name>A0A1X2GJD2_9FUNG</name>
<feature type="compositionally biased region" description="Low complexity" evidence="7">
    <location>
        <begin position="668"/>
        <end position="684"/>
    </location>
</feature>
<evidence type="ECO:0000256" key="5">
    <source>
        <dbReference type="ARBA" id="ARBA00023136"/>
    </source>
</evidence>
<evidence type="ECO:0000313" key="10">
    <source>
        <dbReference type="Proteomes" id="UP000242146"/>
    </source>
</evidence>
<feature type="domain" description="Clathrin/coatomer adaptor adaptin-like N-terminal" evidence="8">
    <location>
        <begin position="12"/>
        <end position="532"/>
    </location>
</feature>
<dbReference type="GO" id="GO:0006886">
    <property type="term" value="P:intracellular protein transport"/>
    <property type="evidence" value="ECO:0007669"/>
    <property type="project" value="InterPro"/>
</dbReference>
<accession>A0A1X2GJD2</accession>
<organism evidence="9 10">
    <name type="scientific">Hesseltinella vesiculosa</name>
    <dbReference type="NCBI Taxonomy" id="101127"/>
    <lineage>
        <taxon>Eukaryota</taxon>
        <taxon>Fungi</taxon>
        <taxon>Fungi incertae sedis</taxon>
        <taxon>Mucoromycota</taxon>
        <taxon>Mucoromycotina</taxon>
        <taxon>Mucoromycetes</taxon>
        <taxon>Mucorales</taxon>
        <taxon>Cunninghamellaceae</taxon>
        <taxon>Hesseltinella</taxon>
    </lineage>
</organism>
<gene>
    <name evidence="9" type="ORF">DM01DRAFT_1366970</name>
</gene>
<evidence type="ECO:0000313" key="9">
    <source>
        <dbReference type="EMBL" id="ORX55072.1"/>
    </source>
</evidence>
<comment type="caution">
    <text evidence="9">The sequence shown here is derived from an EMBL/GenBank/DDBJ whole genome shotgun (WGS) entry which is preliminary data.</text>
</comment>
<dbReference type="Gene3D" id="1.25.10.10">
    <property type="entry name" value="Leucine-rich Repeat Variant"/>
    <property type="match status" value="1"/>
</dbReference>
<evidence type="ECO:0000256" key="4">
    <source>
        <dbReference type="ARBA" id="ARBA00022927"/>
    </source>
</evidence>
<evidence type="ECO:0000256" key="7">
    <source>
        <dbReference type="SAM" id="MobiDB-lite"/>
    </source>
</evidence>
<dbReference type="InterPro" id="IPR016024">
    <property type="entry name" value="ARM-type_fold"/>
</dbReference>
<keyword evidence="3 6" id="KW-0813">Transport</keyword>
<proteinExistence type="inferred from homology"/>
<dbReference type="STRING" id="101127.A0A1X2GJD2"/>
<comment type="similarity">
    <text evidence="2 6">Belongs to the adaptor complexes large subunit family.</text>
</comment>
<dbReference type="PIRSF" id="PIRSF002291">
    <property type="entry name" value="AP_complex_beta"/>
    <property type="match status" value="1"/>
</dbReference>
<keyword evidence="10" id="KW-1185">Reference proteome</keyword>
<evidence type="ECO:0000256" key="2">
    <source>
        <dbReference type="ARBA" id="ARBA00006613"/>
    </source>
</evidence>
<dbReference type="PANTHER" id="PTHR11134">
    <property type="entry name" value="ADAPTOR COMPLEX SUBUNIT BETA FAMILY MEMBER"/>
    <property type="match status" value="1"/>
</dbReference>
<dbReference type="GO" id="GO:0016192">
    <property type="term" value="P:vesicle-mediated transport"/>
    <property type="evidence" value="ECO:0007669"/>
    <property type="project" value="InterPro"/>
</dbReference>
<comment type="function">
    <text evidence="6">Adaptins are components of the adaptor complexes which link clathrin to receptors in coated vesicles. Clathrin-associated protein complexes are believed to interact with the cytoplasmic tails of membrane proteins, leading to their selection and concentration.</text>
</comment>
<reference evidence="9 10" key="1">
    <citation type="submission" date="2016-07" db="EMBL/GenBank/DDBJ databases">
        <title>Pervasive Adenine N6-methylation of Active Genes in Fungi.</title>
        <authorList>
            <consortium name="DOE Joint Genome Institute"/>
            <person name="Mondo S.J."/>
            <person name="Dannebaum R.O."/>
            <person name="Kuo R.C."/>
            <person name="Labutti K."/>
            <person name="Haridas S."/>
            <person name="Kuo A."/>
            <person name="Salamov A."/>
            <person name="Ahrendt S.R."/>
            <person name="Lipzen A."/>
            <person name="Sullivan W."/>
            <person name="Andreopoulos W.B."/>
            <person name="Clum A."/>
            <person name="Lindquist E."/>
            <person name="Daum C."/>
            <person name="Ramamoorthy G.K."/>
            <person name="Gryganskyi A."/>
            <person name="Culley D."/>
            <person name="Magnuson J.K."/>
            <person name="James T.Y."/>
            <person name="O'Malley M.A."/>
            <person name="Stajich J.E."/>
            <person name="Spatafora J.W."/>
            <person name="Visel A."/>
            <person name="Grigoriev I.V."/>
        </authorList>
    </citation>
    <scope>NUCLEOTIDE SEQUENCE [LARGE SCALE GENOMIC DNA]</scope>
    <source>
        <strain evidence="9 10">NRRL 3301</strain>
    </source>
</reference>
<dbReference type="SUPFAM" id="SSF48371">
    <property type="entry name" value="ARM repeat"/>
    <property type="match status" value="1"/>
</dbReference>
<dbReference type="InterPro" id="IPR011989">
    <property type="entry name" value="ARM-like"/>
</dbReference>
<evidence type="ECO:0000256" key="6">
    <source>
        <dbReference type="PIRNR" id="PIRNR002291"/>
    </source>
</evidence>
<protein>
    <recommendedName>
        <fullName evidence="6">AP complex subunit beta</fullName>
    </recommendedName>
</protein>
<evidence type="ECO:0000256" key="3">
    <source>
        <dbReference type="ARBA" id="ARBA00022448"/>
    </source>
</evidence>
<keyword evidence="5 6" id="KW-0472">Membrane</keyword>
<dbReference type="GO" id="GO:0030117">
    <property type="term" value="C:membrane coat"/>
    <property type="evidence" value="ECO:0007669"/>
    <property type="project" value="InterPro"/>
</dbReference>
<evidence type="ECO:0000259" key="8">
    <source>
        <dbReference type="Pfam" id="PF01602"/>
    </source>
</evidence>
<feature type="region of interest" description="Disordered" evidence="7">
    <location>
        <begin position="668"/>
        <end position="720"/>
    </location>
</feature>
<dbReference type="Proteomes" id="UP000242146">
    <property type="component" value="Unassembled WGS sequence"/>
</dbReference>
<dbReference type="EMBL" id="MCGT01000012">
    <property type="protein sequence ID" value="ORX55072.1"/>
    <property type="molecule type" value="Genomic_DNA"/>
</dbReference>
<dbReference type="InterPro" id="IPR026739">
    <property type="entry name" value="AP_beta"/>
</dbReference>
<evidence type="ECO:0000256" key="1">
    <source>
        <dbReference type="ARBA" id="ARBA00004308"/>
    </source>
</evidence>
<dbReference type="GO" id="GO:0030276">
    <property type="term" value="F:clathrin binding"/>
    <property type="evidence" value="ECO:0007669"/>
    <property type="project" value="InterPro"/>
</dbReference>
<dbReference type="InterPro" id="IPR002553">
    <property type="entry name" value="Clathrin/coatomer_adapt-like_N"/>
</dbReference>
<sequence length="720" mass="80596">MHRHRFFSTNKRGENFELKADLNSEYRHVRSDAVKKVIANMTVGKDVSGLFPDVLKNMQTENIELKKLVYLYLMNYSKTQPELVILAVNTFVKDSDDPNPLIRALAIRTMGCIRVDKIIDYLTEPLRKCLKDENPYVRKTAATCVAKLYEMNPDLTIEQEFIPMLQEMVSDVNPMVVANAVVALLDINEMMADGKVFKVTHNNVNNLLHALNECTEWGQVVILTALTDYRPLGDKEAEGIIERVMPRLQHANGAVVLAAVKVILALLRYENETDFRNNILRKMAPPLATLLANPPEFQFIALRNIQLVLQKYPAILDREMRVFFCKYNDPLYVKLEKLQILIDLANPLNVDQLLSELKEYANEVDVEFVRQTIHAIGRVAIKIEEGAEACVHILMSLIETGVSYVVQEAMVVIMNIFRKYPNQYEAVIPHLCSNLDAVDEPPAKAALIWMIGEYGHRIDNATELIDLFFETFSDESSQVQLQILTATVKLFLKKPQETQDLVQQVLQVATTGCDNADLRDRGYVYWRLLSTDPEAAKGVILSEKPPIQDDEQQVPPSLLETLLLQIGSLSSVYKKPAETFIAGERYGANRVQQTPSELEEEDVTAPPPKIQAALKNNDIGNLLDLDWDEPASPSIHTPTSAFNSPRVPIAAISQQTASTSGLDDLLGLSAPSNTPPTVTTQPVQSDPMDDFFGISSSDVQPVIPAQPSTSKTNDPFADLL</sequence>
<dbReference type="InterPro" id="IPR016342">
    <property type="entry name" value="AP_complex_bsu_1_2_4"/>
</dbReference>
<keyword evidence="4 6" id="KW-0653">Protein transport</keyword>
<dbReference type="OrthoDB" id="10254310at2759"/>
<dbReference type="Pfam" id="PF01602">
    <property type="entry name" value="Adaptin_N"/>
    <property type="match status" value="1"/>
</dbReference>